<reference evidence="2" key="1">
    <citation type="journal article" date="2010" name="Stand. Genomic Sci.">
        <title>Complete genome sequence of Sulfurimonas autotrophica type strain (OK10).</title>
        <authorList>
            <person name="Sikorski J."/>
            <person name="Munk C."/>
            <person name="Lapidus A."/>
            <person name="Djao O."/>
            <person name="Lucas S."/>
            <person name="Glavina Del Rio T."/>
            <person name="Nolan M."/>
            <person name="Tice H."/>
            <person name="Han C."/>
            <person name="Cheng J."/>
            <person name="Tapia R."/>
            <person name="Goodwin L."/>
            <person name="Pitluck S."/>
            <person name="Liolios K."/>
            <person name="Ivanova N."/>
            <person name="Mavromatis K."/>
            <person name="Mikhailova N."/>
            <person name="Pati A."/>
            <person name="Sims D."/>
            <person name="Meincke L."/>
            <person name="Brettin T."/>
            <person name="Detter J."/>
            <person name="Chen A."/>
            <person name="Palaniappan K."/>
            <person name="Land M."/>
            <person name="Hauser L."/>
            <person name="Chang Y."/>
            <person name="Jeffries C."/>
            <person name="Rohde M."/>
            <person name="Lang E."/>
            <person name="Spring S."/>
            <person name="Goker M."/>
            <person name="Woyke T."/>
            <person name="Bristow J."/>
            <person name="Eisen J."/>
            <person name="Markowitz V."/>
            <person name="Hugenholtz P."/>
            <person name="Kyrpides N."/>
            <person name="Klenk H."/>
        </authorList>
    </citation>
    <scope>NUCLEOTIDE SEQUENCE [LARGE SCALE GENOMIC DNA]</scope>
    <source>
        <strain evidence="2">ATCC BAA-671 / DSM 16294 / JCM 11897 / OK10</strain>
    </source>
</reference>
<evidence type="ECO:0000313" key="2">
    <source>
        <dbReference type="Proteomes" id="UP000007803"/>
    </source>
</evidence>
<sequence>MHKKIITIIISFALVLNAKESCRIVSSQPFGYTGDVSGKRVYTKEEFTFECTDTTTKIGSCKTWKEEYQDYNVSGLKHDIYYESENFQGTIGEVLGVAQAYDKINGLWSGWHGLCMDGSDDGNWDWMSDPYVLAGFALSAVSGGAGGGLATTGTQAASETAKQIARYAVCAARAGLDTGKMMEEYQDDGEPCDPVDEICEGNDVADDDTNIFTIPEDEYNEMVNNNPDIVDNMVIIDGVGTGVLTLKVIAGDVNKIGLSSAEAQKAAKDAKEKALKIKAAMTTLQLAACVNGMDSGSGSSSSSDDASSLLSAKNLALMALGAINPLVGLAAQVLSKMYDSFSSSIDTCNNLDDAKEKGSRHEATYHAKKYDMCHLIEVIEEGDKTWNTYQRRFRYCCYDDKTTRIIVEQSKAQFAKDWEHCTDITLKELEVISFSACDPDELDSSVNGVNLPADATLSERMGAYQFTHKCIDTREYIDVLLEKFGGEDMLIDSSDAERILEEMR</sequence>
<dbReference type="KEGG" id="sua:Saut_0188"/>
<name>E0UTK6_SULAO</name>
<dbReference type="STRING" id="563040.Saut_0188"/>
<dbReference type="RefSeq" id="WP_013325993.1">
    <property type="nucleotide sequence ID" value="NC_014506.1"/>
</dbReference>
<organism evidence="1 2">
    <name type="scientific">Sulfurimonas autotrophica (strain ATCC BAA-671 / DSM 16294 / JCM 11897 / OK10)</name>
    <dbReference type="NCBI Taxonomy" id="563040"/>
    <lineage>
        <taxon>Bacteria</taxon>
        <taxon>Pseudomonadati</taxon>
        <taxon>Campylobacterota</taxon>
        <taxon>Epsilonproteobacteria</taxon>
        <taxon>Campylobacterales</taxon>
        <taxon>Sulfurimonadaceae</taxon>
        <taxon>Sulfurimonas</taxon>
    </lineage>
</organism>
<proteinExistence type="predicted"/>
<dbReference type="HOGENOM" id="CLU_540701_0_0_7"/>
<gene>
    <name evidence="1" type="ordered locus">Saut_0188</name>
</gene>
<keyword evidence="2" id="KW-1185">Reference proteome</keyword>
<dbReference type="AlphaFoldDB" id="E0UTK6"/>
<evidence type="ECO:0000313" key="1">
    <source>
        <dbReference type="EMBL" id="ADN08237.1"/>
    </source>
</evidence>
<dbReference type="OrthoDB" id="5326494at2"/>
<dbReference type="EMBL" id="CP002205">
    <property type="protein sequence ID" value="ADN08237.1"/>
    <property type="molecule type" value="Genomic_DNA"/>
</dbReference>
<dbReference type="Proteomes" id="UP000007803">
    <property type="component" value="Chromosome"/>
</dbReference>
<accession>E0UTK6</accession>
<protein>
    <submittedName>
        <fullName evidence="1">Uncharacterized protein</fullName>
    </submittedName>
</protein>